<dbReference type="Proteomes" id="UP000183974">
    <property type="component" value="Unassembled WGS sequence"/>
</dbReference>
<gene>
    <name evidence="1" type="ORF">SAMN05444398_12626</name>
</gene>
<reference evidence="1 2" key="1">
    <citation type="submission" date="2016-11" db="EMBL/GenBank/DDBJ databases">
        <authorList>
            <person name="Jaros S."/>
            <person name="Januszkiewicz K."/>
            <person name="Wedrychowicz H."/>
        </authorList>
    </citation>
    <scope>NUCLEOTIDE SEQUENCE [LARGE SCALE GENOMIC DNA]</scope>
    <source>
        <strain evidence="1 2">DSM 29589</strain>
    </source>
</reference>
<dbReference type="RefSeq" id="WP_073037993.1">
    <property type="nucleotide sequence ID" value="NZ_BMLR01000025.1"/>
</dbReference>
<name>A0A1M7KC14_9RHOB</name>
<protein>
    <submittedName>
        <fullName evidence="1">Uncharacterized protein</fullName>
    </submittedName>
</protein>
<evidence type="ECO:0000313" key="1">
    <source>
        <dbReference type="EMBL" id="SHM62800.1"/>
    </source>
</evidence>
<organism evidence="1 2">
    <name type="scientific">Roseovarius pacificus</name>
    <dbReference type="NCBI Taxonomy" id="337701"/>
    <lineage>
        <taxon>Bacteria</taxon>
        <taxon>Pseudomonadati</taxon>
        <taxon>Pseudomonadota</taxon>
        <taxon>Alphaproteobacteria</taxon>
        <taxon>Rhodobacterales</taxon>
        <taxon>Roseobacteraceae</taxon>
        <taxon>Roseovarius</taxon>
    </lineage>
</organism>
<keyword evidence="2" id="KW-1185">Reference proteome</keyword>
<sequence>MRVNLYRPVHVKTLESQQHRGLLRNFGLKVGTVGGERFENRVLGLVASLPELASMIRILLDTKRKLREGFASCTARFWIS</sequence>
<dbReference type="EMBL" id="FRBR01000026">
    <property type="protein sequence ID" value="SHM62800.1"/>
    <property type="molecule type" value="Genomic_DNA"/>
</dbReference>
<accession>A0A1M7KC14</accession>
<dbReference type="AlphaFoldDB" id="A0A1M7KC14"/>
<dbReference type="OrthoDB" id="8261795at2"/>
<evidence type="ECO:0000313" key="2">
    <source>
        <dbReference type="Proteomes" id="UP000183974"/>
    </source>
</evidence>
<proteinExistence type="predicted"/>